<protein>
    <submittedName>
        <fullName evidence="2">Uncharacterized protein</fullName>
    </submittedName>
</protein>
<organism evidence="2 3">
    <name type="scientific">Fertoeibacter niger</name>
    <dbReference type="NCBI Taxonomy" id="2656921"/>
    <lineage>
        <taxon>Bacteria</taxon>
        <taxon>Pseudomonadati</taxon>
        <taxon>Pseudomonadota</taxon>
        <taxon>Alphaproteobacteria</taxon>
        <taxon>Rhodobacterales</taxon>
        <taxon>Paracoccaceae</taxon>
        <taxon>Fertoeibacter</taxon>
    </lineage>
</organism>
<dbReference type="EMBL" id="WHUT02000014">
    <property type="protein sequence ID" value="NUB46358.1"/>
    <property type="molecule type" value="Genomic_DNA"/>
</dbReference>
<reference evidence="2" key="1">
    <citation type="submission" date="2020-05" db="EMBL/GenBank/DDBJ databases">
        <title>Fertoebacter nigrum gen. nov., sp. nov., a new member of the family Rhodobacteraceae.</title>
        <authorList>
            <person name="Szuroczki S."/>
            <person name="Abbaszade G."/>
            <person name="Buni D."/>
            <person name="Schumann P."/>
            <person name="Toth E."/>
        </authorList>
    </citation>
    <scope>NUCLEOTIDE SEQUENCE</scope>
    <source>
        <strain evidence="2">RG-N-1a</strain>
    </source>
</reference>
<sequence length="58" mass="5647">MTLLASALTALLLLGGPAAAGSVATDLPHLTWPQDETPTVTRGCGAAATAAPTCAISE</sequence>
<comment type="caution">
    <text evidence="2">The sequence shown here is derived from an EMBL/GenBank/DDBJ whole genome shotgun (WGS) entry which is preliminary data.</text>
</comment>
<dbReference type="Proteomes" id="UP000484076">
    <property type="component" value="Unassembled WGS sequence"/>
</dbReference>
<evidence type="ECO:0000313" key="2">
    <source>
        <dbReference type="EMBL" id="NUB46358.1"/>
    </source>
</evidence>
<evidence type="ECO:0000313" key="3">
    <source>
        <dbReference type="Proteomes" id="UP000484076"/>
    </source>
</evidence>
<feature type="chain" id="PRO_5036472553" evidence="1">
    <location>
        <begin position="21"/>
        <end position="58"/>
    </location>
</feature>
<keyword evidence="1" id="KW-0732">Signal</keyword>
<evidence type="ECO:0000256" key="1">
    <source>
        <dbReference type="SAM" id="SignalP"/>
    </source>
</evidence>
<dbReference type="RefSeq" id="WP_174539987.1">
    <property type="nucleotide sequence ID" value="NZ_WHUT02000014.1"/>
</dbReference>
<name>A0A8X8H615_9RHOB</name>
<feature type="signal peptide" evidence="1">
    <location>
        <begin position="1"/>
        <end position="20"/>
    </location>
</feature>
<keyword evidence="3" id="KW-1185">Reference proteome</keyword>
<gene>
    <name evidence="2" type="ORF">GEU84_018355</name>
</gene>
<dbReference type="AlphaFoldDB" id="A0A8X8H615"/>
<accession>A0A8X8H615</accession>
<proteinExistence type="predicted"/>